<evidence type="ECO:0000313" key="1">
    <source>
        <dbReference type="EMBL" id="ASC73371.1"/>
    </source>
</evidence>
<gene>
    <name evidence="1" type="ORF">XM38_043360</name>
</gene>
<dbReference type="InterPro" id="IPR018841">
    <property type="entry name" value="DUF2442"/>
</dbReference>
<dbReference type="KEGG" id="hhg:XM38_043360"/>
<sequence>MTSLERHETVTSKTEVSNICVNGIWLLCHDHEYFLPYETFPWFENAPVKHIFNLEEPHPGHLYWPDLDVDLSLETIQHPERFPLIANAPLSEDT</sequence>
<keyword evidence="2" id="KW-1185">Reference proteome</keyword>
<evidence type="ECO:0000313" key="2">
    <source>
        <dbReference type="Proteomes" id="UP000191901"/>
    </source>
</evidence>
<dbReference type="OrthoDB" id="9795924at2"/>
<dbReference type="Proteomes" id="UP000191901">
    <property type="component" value="Chromosome"/>
</dbReference>
<accession>A0A1Z3HSS9</accession>
<name>A0A1Z3HSS9_9CYAN</name>
<proteinExistence type="predicted"/>
<dbReference type="RefSeq" id="WP_088430924.1">
    <property type="nucleotide sequence ID" value="NZ_CP021983.2"/>
</dbReference>
<organism evidence="1 2">
    <name type="scientific">Halomicronema hongdechloris C2206</name>
    <dbReference type="NCBI Taxonomy" id="1641165"/>
    <lineage>
        <taxon>Bacteria</taxon>
        <taxon>Bacillati</taxon>
        <taxon>Cyanobacteriota</taxon>
        <taxon>Cyanophyceae</taxon>
        <taxon>Nodosilineales</taxon>
        <taxon>Nodosilineaceae</taxon>
        <taxon>Halomicronema</taxon>
    </lineage>
</organism>
<dbReference type="Pfam" id="PF10387">
    <property type="entry name" value="DUF2442"/>
    <property type="match status" value="1"/>
</dbReference>
<evidence type="ECO:0008006" key="3">
    <source>
        <dbReference type="Google" id="ProtNLM"/>
    </source>
</evidence>
<dbReference type="AlphaFoldDB" id="A0A1Z3HSS9"/>
<reference evidence="1 2" key="1">
    <citation type="journal article" date="2016" name="Biochim. Biophys. Acta">
        <title>Characterization of red-shifted phycobilisomes isolated from the chlorophyll f-containing cyanobacterium Halomicronema hongdechloris.</title>
        <authorList>
            <person name="Li Y."/>
            <person name="Lin Y."/>
            <person name="Garvey C.J."/>
            <person name="Birch D."/>
            <person name="Corkery R.W."/>
            <person name="Loughlin P.C."/>
            <person name="Scheer H."/>
            <person name="Willows R.D."/>
            <person name="Chen M."/>
        </authorList>
    </citation>
    <scope>NUCLEOTIDE SEQUENCE [LARGE SCALE GENOMIC DNA]</scope>
    <source>
        <strain evidence="1 2">C2206</strain>
    </source>
</reference>
<protein>
    <recommendedName>
        <fullName evidence="3">Integron cassette protein</fullName>
    </recommendedName>
</protein>
<dbReference type="EMBL" id="CP021983">
    <property type="protein sequence ID" value="ASC73371.1"/>
    <property type="molecule type" value="Genomic_DNA"/>
</dbReference>